<evidence type="ECO:0000259" key="4">
    <source>
        <dbReference type="PROSITE" id="PS50222"/>
    </source>
</evidence>
<dbReference type="EMBL" id="GL349437">
    <property type="protein sequence ID" value="KNC53664.1"/>
    <property type="molecule type" value="Genomic_DNA"/>
</dbReference>
<name>A0A0L0DMY4_THETB</name>
<dbReference type="CDD" id="cd00051">
    <property type="entry name" value="EFh"/>
    <property type="match status" value="1"/>
</dbReference>
<dbReference type="FunFam" id="1.10.238.10:FF:000178">
    <property type="entry name" value="Calmodulin-2 A"/>
    <property type="match status" value="1"/>
</dbReference>
<organism evidence="5 6">
    <name type="scientific">Thecamonas trahens ATCC 50062</name>
    <dbReference type="NCBI Taxonomy" id="461836"/>
    <lineage>
        <taxon>Eukaryota</taxon>
        <taxon>Apusozoa</taxon>
        <taxon>Apusomonadida</taxon>
        <taxon>Apusomonadidae</taxon>
        <taxon>Thecamonas</taxon>
    </lineage>
</organism>
<dbReference type="PROSITE" id="PS00018">
    <property type="entry name" value="EF_HAND_1"/>
    <property type="match status" value="1"/>
</dbReference>
<dbReference type="SUPFAM" id="SSF47473">
    <property type="entry name" value="EF-hand"/>
    <property type="match status" value="1"/>
</dbReference>
<dbReference type="PROSITE" id="PS50222">
    <property type="entry name" value="EF_HAND_2"/>
    <property type="match status" value="1"/>
</dbReference>
<dbReference type="InterPro" id="IPR018247">
    <property type="entry name" value="EF_Hand_1_Ca_BS"/>
</dbReference>
<keyword evidence="6" id="KW-1185">Reference proteome</keyword>
<evidence type="ECO:0000256" key="1">
    <source>
        <dbReference type="ARBA" id="ARBA00022737"/>
    </source>
</evidence>
<feature type="compositionally biased region" description="Low complexity" evidence="3">
    <location>
        <begin position="19"/>
        <end position="53"/>
    </location>
</feature>
<accession>A0A0L0DMY4</accession>
<keyword evidence="2" id="KW-0106">Calcium</keyword>
<dbReference type="eggNOG" id="KOG0027">
    <property type="taxonomic scope" value="Eukaryota"/>
</dbReference>
<dbReference type="SMART" id="SM00054">
    <property type="entry name" value="EFh"/>
    <property type="match status" value="1"/>
</dbReference>
<gene>
    <name evidence="5" type="ORF">AMSG_01373</name>
</gene>
<feature type="region of interest" description="Disordered" evidence="3">
    <location>
        <begin position="1"/>
        <end position="53"/>
    </location>
</feature>
<dbReference type="STRING" id="461836.A0A0L0DMY4"/>
<reference evidence="5 6" key="1">
    <citation type="submission" date="2010-05" db="EMBL/GenBank/DDBJ databases">
        <title>The Genome Sequence of Thecamonas trahens ATCC 50062.</title>
        <authorList>
            <consortium name="The Broad Institute Genome Sequencing Platform"/>
            <person name="Russ C."/>
            <person name="Cuomo C."/>
            <person name="Shea T."/>
            <person name="Young S.K."/>
            <person name="Zeng Q."/>
            <person name="Koehrsen M."/>
            <person name="Haas B."/>
            <person name="Borodovsky M."/>
            <person name="Guigo R."/>
            <person name="Alvarado L."/>
            <person name="Berlin A."/>
            <person name="Bochicchio J."/>
            <person name="Borenstein D."/>
            <person name="Chapman S."/>
            <person name="Chen Z."/>
            <person name="Freedman E."/>
            <person name="Gellesch M."/>
            <person name="Goldberg J."/>
            <person name="Griggs A."/>
            <person name="Gujja S."/>
            <person name="Heilman E."/>
            <person name="Heiman D."/>
            <person name="Hepburn T."/>
            <person name="Howarth C."/>
            <person name="Jen D."/>
            <person name="Larson L."/>
            <person name="Mehta T."/>
            <person name="Park D."/>
            <person name="Pearson M."/>
            <person name="Roberts A."/>
            <person name="Saif S."/>
            <person name="Shenoy N."/>
            <person name="Sisk P."/>
            <person name="Stolte C."/>
            <person name="Sykes S."/>
            <person name="Thomson T."/>
            <person name="Walk T."/>
            <person name="White J."/>
            <person name="Yandava C."/>
            <person name="Burger G."/>
            <person name="Gray M.W."/>
            <person name="Holland P.W.H."/>
            <person name="King N."/>
            <person name="Lang F.B.F."/>
            <person name="Roger A.J."/>
            <person name="Ruiz-Trillo I."/>
            <person name="Lander E."/>
            <person name="Nusbaum C."/>
        </authorList>
    </citation>
    <scope>NUCLEOTIDE SEQUENCE [LARGE SCALE GENOMIC DNA]</scope>
    <source>
        <strain evidence="5 6">ATCC 50062</strain>
    </source>
</reference>
<dbReference type="Proteomes" id="UP000054408">
    <property type="component" value="Unassembled WGS sequence"/>
</dbReference>
<dbReference type="OrthoDB" id="186625at2759"/>
<evidence type="ECO:0000313" key="6">
    <source>
        <dbReference type="Proteomes" id="UP000054408"/>
    </source>
</evidence>
<feature type="domain" description="EF-hand" evidence="4">
    <location>
        <begin position="55"/>
        <end position="90"/>
    </location>
</feature>
<dbReference type="GO" id="GO:0005509">
    <property type="term" value="F:calcium ion binding"/>
    <property type="evidence" value="ECO:0007669"/>
    <property type="project" value="InterPro"/>
</dbReference>
<dbReference type="GO" id="GO:0043226">
    <property type="term" value="C:organelle"/>
    <property type="evidence" value="ECO:0007669"/>
    <property type="project" value="UniProtKB-ARBA"/>
</dbReference>
<protein>
    <submittedName>
        <fullName evidence="5">Calmodulin-2</fullName>
    </submittedName>
</protein>
<sequence length="120" mass="13342">MSDETMTTRERPRHRAPDSSLSHSSSPHTHTHTPTYPYTHTPTHPHTMSTSLSQEEVALFKDVFSMVDKDADGSVSASELRGVMRKGKLSLDASVEEFEDMINEFDVDRAGTLDFPSSST</sequence>
<feature type="compositionally biased region" description="Basic and acidic residues" evidence="3">
    <location>
        <begin position="1"/>
        <end position="10"/>
    </location>
</feature>
<evidence type="ECO:0000256" key="2">
    <source>
        <dbReference type="ARBA" id="ARBA00022837"/>
    </source>
</evidence>
<dbReference type="InterPro" id="IPR002048">
    <property type="entry name" value="EF_hand_dom"/>
</dbReference>
<proteinExistence type="predicted"/>
<dbReference type="InterPro" id="IPR011992">
    <property type="entry name" value="EF-hand-dom_pair"/>
</dbReference>
<evidence type="ECO:0000256" key="3">
    <source>
        <dbReference type="SAM" id="MobiDB-lite"/>
    </source>
</evidence>
<dbReference type="Pfam" id="PF13499">
    <property type="entry name" value="EF-hand_7"/>
    <property type="match status" value="1"/>
</dbReference>
<evidence type="ECO:0000313" key="5">
    <source>
        <dbReference type="EMBL" id="KNC53664.1"/>
    </source>
</evidence>
<dbReference type="Gene3D" id="1.10.238.10">
    <property type="entry name" value="EF-hand"/>
    <property type="match status" value="1"/>
</dbReference>
<dbReference type="AlphaFoldDB" id="A0A0L0DMY4"/>
<dbReference type="RefSeq" id="XP_013761979.1">
    <property type="nucleotide sequence ID" value="XM_013906525.1"/>
</dbReference>
<dbReference type="GeneID" id="25561126"/>
<keyword evidence="1" id="KW-0677">Repeat</keyword>